<feature type="region of interest" description="Disordered" evidence="1">
    <location>
        <begin position="96"/>
        <end position="116"/>
    </location>
</feature>
<dbReference type="EMBL" id="JASPKY010000689">
    <property type="protein sequence ID" value="KAK9686677.1"/>
    <property type="molecule type" value="Genomic_DNA"/>
</dbReference>
<accession>A0AAW1IBP2</accession>
<protein>
    <submittedName>
        <fullName evidence="2">Uncharacterized protein</fullName>
    </submittedName>
</protein>
<name>A0AAW1IBP2_POPJA</name>
<organism evidence="2 3">
    <name type="scientific">Popillia japonica</name>
    <name type="common">Japanese beetle</name>
    <dbReference type="NCBI Taxonomy" id="7064"/>
    <lineage>
        <taxon>Eukaryota</taxon>
        <taxon>Metazoa</taxon>
        <taxon>Ecdysozoa</taxon>
        <taxon>Arthropoda</taxon>
        <taxon>Hexapoda</taxon>
        <taxon>Insecta</taxon>
        <taxon>Pterygota</taxon>
        <taxon>Neoptera</taxon>
        <taxon>Endopterygota</taxon>
        <taxon>Coleoptera</taxon>
        <taxon>Polyphaga</taxon>
        <taxon>Scarabaeiformia</taxon>
        <taxon>Scarabaeidae</taxon>
        <taxon>Rutelinae</taxon>
        <taxon>Popillia</taxon>
    </lineage>
</organism>
<evidence type="ECO:0000256" key="1">
    <source>
        <dbReference type="SAM" id="MobiDB-lite"/>
    </source>
</evidence>
<evidence type="ECO:0000313" key="3">
    <source>
        <dbReference type="Proteomes" id="UP001458880"/>
    </source>
</evidence>
<comment type="caution">
    <text evidence="2">The sequence shown here is derived from an EMBL/GenBank/DDBJ whole genome shotgun (WGS) entry which is preliminary data.</text>
</comment>
<keyword evidence="3" id="KW-1185">Reference proteome</keyword>
<dbReference type="AlphaFoldDB" id="A0AAW1IBP2"/>
<evidence type="ECO:0000313" key="2">
    <source>
        <dbReference type="EMBL" id="KAK9686677.1"/>
    </source>
</evidence>
<sequence length="116" mass="13068">MRRKRANTNSMWLRNVSAKVNDGPEKESELEIVDGRYFIIHYVGPGIPLYIATIDCVLLEDDQIDLISIMFRGHDVVQLRFGSANTKMEFVEAAFHSRQEDSGNSSLSPSPSPPEN</sequence>
<reference evidence="2 3" key="1">
    <citation type="journal article" date="2024" name="BMC Genomics">
        <title>De novo assembly and annotation of Popillia japonica's genome with initial clues to its potential as an invasive pest.</title>
        <authorList>
            <person name="Cucini C."/>
            <person name="Boschi S."/>
            <person name="Funari R."/>
            <person name="Cardaioli E."/>
            <person name="Iannotti N."/>
            <person name="Marturano G."/>
            <person name="Paoli F."/>
            <person name="Bruttini M."/>
            <person name="Carapelli A."/>
            <person name="Frati F."/>
            <person name="Nardi F."/>
        </authorList>
    </citation>
    <scope>NUCLEOTIDE SEQUENCE [LARGE SCALE GENOMIC DNA]</scope>
    <source>
        <strain evidence="2">DMR45628</strain>
    </source>
</reference>
<dbReference type="Proteomes" id="UP001458880">
    <property type="component" value="Unassembled WGS sequence"/>
</dbReference>
<proteinExistence type="predicted"/>
<gene>
    <name evidence="2" type="ORF">QE152_g37012</name>
</gene>